<feature type="compositionally biased region" description="Polar residues" evidence="1">
    <location>
        <begin position="802"/>
        <end position="820"/>
    </location>
</feature>
<feature type="compositionally biased region" description="Polar residues" evidence="1">
    <location>
        <begin position="295"/>
        <end position="305"/>
    </location>
</feature>
<feature type="region of interest" description="Disordered" evidence="1">
    <location>
        <begin position="1"/>
        <end position="217"/>
    </location>
</feature>
<dbReference type="EMBL" id="HBGN01032566">
    <property type="protein sequence ID" value="CAD9349623.1"/>
    <property type="molecule type" value="Transcribed_RNA"/>
</dbReference>
<gene>
    <name evidence="3" type="ORF">DBRI1063_LOCUS21040</name>
</gene>
<feature type="domain" description="R3H" evidence="2">
    <location>
        <begin position="687"/>
        <end position="750"/>
    </location>
</feature>
<evidence type="ECO:0000313" key="3">
    <source>
        <dbReference type="EMBL" id="CAD9349623.1"/>
    </source>
</evidence>
<organism evidence="3">
    <name type="scientific">Ditylum brightwellii</name>
    <dbReference type="NCBI Taxonomy" id="49249"/>
    <lineage>
        <taxon>Eukaryota</taxon>
        <taxon>Sar</taxon>
        <taxon>Stramenopiles</taxon>
        <taxon>Ochrophyta</taxon>
        <taxon>Bacillariophyta</taxon>
        <taxon>Mediophyceae</taxon>
        <taxon>Lithodesmiophycidae</taxon>
        <taxon>Lithodesmiales</taxon>
        <taxon>Lithodesmiaceae</taxon>
        <taxon>Ditylum</taxon>
    </lineage>
</organism>
<dbReference type="AlphaFoldDB" id="A0A7S1ZV99"/>
<feature type="compositionally biased region" description="Polar residues" evidence="1">
    <location>
        <begin position="53"/>
        <end position="66"/>
    </location>
</feature>
<feature type="compositionally biased region" description="Basic residues" evidence="1">
    <location>
        <begin position="152"/>
        <end position="165"/>
    </location>
</feature>
<evidence type="ECO:0000256" key="1">
    <source>
        <dbReference type="SAM" id="MobiDB-lite"/>
    </source>
</evidence>
<feature type="compositionally biased region" description="Basic and acidic residues" evidence="1">
    <location>
        <begin position="783"/>
        <end position="798"/>
    </location>
</feature>
<name>A0A7S1ZV99_9STRA</name>
<feature type="compositionally biased region" description="Basic and acidic residues" evidence="1">
    <location>
        <begin position="979"/>
        <end position="988"/>
    </location>
</feature>
<dbReference type="Pfam" id="PF01424">
    <property type="entry name" value="R3H"/>
    <property type="match status" value="1"/>
</dbReference>
<feature type="region of interest" description="Disordered" evidence="1">
    <location>
        <begin position="532"/>
        <end position="554"/>
    </location>
</feature>
<feature type="compositionally biased region" description="Basic and acidic residues" evidence="1">
    <location>
        <begin position="915"/>
        <end position="940"/>
    </location>
</feature>
<dbReference type="PROSITE" id="PS51061">
    <property type="entry name" value="R3H"/>
    <property type="match status" value="1"/>
</dbReference>
<feature type="compositionally biased region" description="Basic residues" evidence="1">
    <location>
        <begin position="97"/>
        <end position="106"/>
    </location>
</feature>
<feature type="region of interest" description="Disordered" evidence="1">
    <location>
        <begin position="426"/>
        <end position="501"/>
    </location>
</feature>
<protein>
    <recommendedName>
        <fullName evidence="2">R3H domain-containing protein</fullName>
    </recommendedName>
</protein>
<dbReference type="InterPro" id="IPR036867">
    <property type="entry name" value="R3H_dom_sf"/>
</dbReference>
<dbReference type="InterPro" id="IPR001374">
    <property type="entry name" value="R3H_dom"/>
</dbReference>
<dbReference type="Gene3D" id="3.30.1370.50">
    <property type="entry name" value="R3H-like domain"/>
    <property type="match status" value="1"/>
</dbReference>
<evidence type="ECO:0000259" key="2">
    <source>
        <dbReference type="PROSITE" id="PS51061"/>
    </source>
</evidence>
<feature type="region of interest" description="Disordered" evidence="1">
    <location>
        <begin position="231"/>
        <end position="306"/>
    </location>
</feature>
<proteinExistence type="predicted"/>
<dbReference type="GO" id="GO:0003676">
    <property type="term" value="F:nucleic acid binding"/>
    <property type="evidence" value="ECO:0007669"/>
    <property type="project" value="UniProtKB-UniRule"/>
</dbReference>
<accession>A0A7S1ZV99</accession>
<feature type="compositionally biased region" description="Basic and acidic residues" evidence="1">
    <location>
        <begin position="875"/>
        <end position="887"/>
    </location>
</feature>
<feature type="region of interest" description="Disordered" evidence="1">
    <location>
        <begin position="783"/>
        <end position="820"/>
    </location>
</feature>
<dbReference type="SUPFAM" id="SSF82708">
    <property type="entry name" value="R3H domain"/>
    <property type="match status" value="1"/>
</dbReference>
<feature type="compositionally biased region" description="Basic residues" evidence="1">
    <location>
        <begin position="37"/>
        <end position="51"/>
    </location>
</feature>
<feature type="region of interest" description="Disordered" evidence="1">
    <location>
        <begin position="860"/>
        <end position="988"/>
    </location>
</feature>
<feature type="compositionally biased region" description="Basic and acidic residues" evidence="1">
    <location>
        <begin position="266"/>
        <end position="279"/>
    </location>
</feature>
<reference evidence="3" key="1">
    <citation type="submission" date="2021-01" db="EMBL/GenBank/DDBJ databases">
        <authorList>
            <person name="Corre E."/>
            <person name="Pelletier E."/>
            <person name="Niang G."/>
            <person name="Scheremetjew M."/>
            <person name="Finn R."/>
            <person name="Kale V."/>
            <person name="Holt S."/>
            <person name="Cochrane G."/>
            <person name="Meng A."/>
            <person name="Brown T."/>
            <person name="Cohen L."/>
        </authorList>
    </citation>
    <scope>NUCLEOTIDE SEQUENCE</scope>
    <source>
        <strain evidence="3">Pop2</strain>
    </source>
</reference>
<feature type="compositionally biased region" description="Low complexity" evidence="1">
    <location>
        <begin position="116"/>
        <end position="129"/>
    </location>
</feature>
<sequence length="988" mass="106871">MADKEKPPPEAKAPPASSATVLQDLVPSQAVSSRSRNNGRSRRNRGGKKKIATANSAEGSGSTPTAAMNADAKAFVPKEPQKEGQGQKPTNDGGNNGKKRANRRGRGGKDKKDASDAAAAPKASAQNNDADSKPLATTSTDADGAPDGKSKNAQKKRQRQRRRGNKNTDSNDNDNDKDAKISGKGKGGAGKRKGGGGGGNNNKFSWRKQIPPGTVDPISLESLKSLKYPPFALAANPPHTPIPTWPETPSESLGKKGDGKAGSSSDIEKEQRRILEEQWGKVLTGDDVAGEDEQSNNAASSSPTESSKRYYHLFDGRVLAYYLVSQLQFIDPMNRRDLTRDELLNLDSYLKRHKLGRAGVVEAYDAHGKTISTAGVAGQTERGRAEILQQEASSLLAALFSGGSSGNGGGGSNGFQNDFERQYMAHERTRSRQQQQRGGRGRTDRGTGGEDEDQGIYAHDHGGMLIIDDDENPGLRGGISQAIGDETGLDASDGSGGVPPSTLYSARHIAETHSHGARARADNFPALPVAASGAEVADNSQDKGEPTVTAKPSRSLKTISKTVKKTDPAEIARQKKARDEARRRAALANLAYMDPSLGNASVAMDPNQGLASASNGAFTASTGPTEGQILRNQAMADALGVAPATLRINAGWARPTATKVELDEFGNELGVSQYPDSLILEARDKYMGELLKLERRWKAFLADDKAASHPLRPMHRELRKFVHEYSDFWRLHTESFDPEPRRYVHCVKLRDTSAPYPLLSEAVRKWRGPGTLPAAPVQIIATGEKKLPNGTRSLEKPPDASIVSSPDAKTQSAGQTTTSRELTWLYEDRVPLNLAPRSVPLDAPPGAMFEFADGSSLPEGEQIEAAETQPSSRFSDLHANEGRERIRLNLAPRTVPREMPEYRPPTQSTYDAADAMERIRKAKDAERKRLQQKEEDRKALLAEAFASDSESEDEKEKSGKKIYARQKSDSSSDWEEEEALFHGSDEEE</sequence>